<dbReference type="AlphaFoldDB" id="A0A9N8H659"/>
<dbReference type="PANTHER" id="PTHR43601:SF32">
    <property type="entry name" value="THIOREDOXIN-LIKE 2-2, CHLOROPLASTIC"/>
    <property type="match status" value="1"/>
</dbReference>
<dbReference type="PANTHER" id="PTHR43601">
    <property type="entry name" value="THIOREDOXIN, MITOCHONDRIAL"/>
    <property type="match status" value="1"/>
</dbReference>
<name>A0A9N8H659_9STRA</name>
<dbReference type="GO" id="GO:0045454">
    <property type="term" value="P:cell redox homeostasis"/>
    <property type="evidence" value="ECO:0007669"/>
    <property type="project" value="TreeGrafter"/>
</dbReference>
<evidence type="ECO:0000313" key="4">
    <source>
        <dbReference type="Proteomes" id="UP001153069"/>
    </source>
</evidence>
<dbReference type="OrthoDB" id="72053at2759"/>
<dbReference type="CDD" id="cd02961">
    <property type="entry name" value="PDI_a_family"/>
    <property type="match status" value="1"/>
</dbReference>
<dbReference type="Pfam" id="PF00085">
    <property type="entry name" value="Thioredoxin"/>
    <property type="match status" value="1"/>
</dbReference>
<evidence type="ECO:0000313" key="3">
    <source>
        <dbReference type="EMBL" id="CAB9502406.1"/>
    </source>
</evidence>
<reference evidence="3" key="1">
    <citation type="submission" date="2020-06" db="EMBL/GenBank/DDBJ databases">
        <authorList>
            <consortium name="Plant Systems Biology data submission"/>
        </authorList>
    </citation>
    <scope>NUCLEOTIDE SEQUENCE</scope>
    <source>
        <strain evidence="3">D6</strain>
    </source>
</reference>
<dbReference type="EMBL" id="CAICTM010000134">
    <property type="protein sequence ID" value="CAB9502406.1"/>
    <property type="molecule type" value="Genomic_DNA"/>
</dbReference>
<accession>A0A9N8H659</accession>
<proteinExistence type="inferred from homology"/>
<comment type="similarity">
    <text evidence="1">Belongs to the thioredoxin family.</text>
</comment>
<organism evidence="3 4">
    <name type="scientific">Seminavis robusta</name>
    <dbReference type="NCBI Taxonomy" id="568900"/>
    <lineage>
        <taxon>Eukaryota</taxon>
        <taxon>Sar</taxon>
        <taxon>Stramenopiles</taxon>
        <taxon>Ochrophyta</taxon>
        <taxon>Bacillariophyta</taxon>
        <taxon>Bacillariophyceae</taxon>
        <taxon>Bacillariophycidae</taxon>
        <taxon>Naviculales</taxon>
        <taxon>Naviculaceae</taxon>
        <taxon>Seminavis</taxon>
    </lineage>
</organism>
<evidence type="ECO:0000256" key="1">
    <source>
        <dbReference type="ARBA" id="ARBA00008987"/>
    </source>
</evidence>
<protein>
    <recommendedName>
        <fullName evidence="2">Thioredoxin domain-containing protein</fullName>
    </recommendedName>
</protein>
<feature type="domain" description="Thioredoxin" evidence="2">
    <location>
        <begin position="80"/>
        <end position="215"/>
    </location>
</feature>
<dbReference type="PROSITE" id="PS51352">
    <property type="entry name" value="THIOREDOXIN_2"/>
    <property type="match status" value="1"/>
</dbReference>
<dbReference type="InterPro" id="IPR036249">
    <property type="entry name" value="Thioredoxin-like_sf"/>
</dbReference>
<dbReference type="SUPFAM" id="SSF52833">
    <property type="entry name" value="Thioredoxin-like"/>
    <property type="match status" value="1"/>
</dbReference>
<comment type="caution">
    <text evidence="3">The sequence shown here is derived from an EMBL/GenBank/DDBJ whole genome shotgun (WGS) entry which is preliminary data.</text>
</comment>
<gene>
    <name evidence="3" type="ORF">SEMRO_135_G063881.1</name>
</gene>
<evidence type="ECO:0000259" key="2">
    <source>
        <dbReference type="PROSITE" id="PS51352"/>
    </source>
</evidence>
<keyword evidence="4" id="KW-1185">Reference proteome</keyword>
<dbReference type="Proteomes" id="UP001153069">
    <property type="component" value="Unassembled WGS sequence"/>
</dbReference>
<dbReference type="InterPro" id="IPR013766">
    <property type="entry name" value="Thioredoxin_domain"/>
</dbReference>
<sequence length="233" mass="26484">MDFRSNNHSPFCINFHRRQLSVCPQKKEPMTTRKGRKRTMICVLLFALAFSASSVEAFAFPTHSLSTTRATNSHVWLSNAPDGASTHSATAPATKQTGMIEIESHADWMELLFESESESSITAVFFHATWCKFCQRFRLRWNRQLRLCSTTPSKATFASVEYSANRKLCQSLQVEHFPTIQFYYQGDLLHSASCSPKGFSGVKQRLERYLDMDPAQLEQEVEGWASQSNVLLP</sequence>
<dbReference type="Gene3D" id="3.40.30.10">
    <property type="entry name" value="Glutaredoxin"/>
    <property type="match status" value="1"/>
</dbReference>